<name>A0AAV5VDR9_9BILA</name>
<reference evidence="1" key="1">
    <citation type="submission" date="2023-10" db="EMBL/GenBank/DDBJ databases">
        <title>Genome assembly of Pristionchus species.</title>
        <authorList>
            <person name="Yoshida K."/>
            <person name="Sommer R.J."/>
        </authorList>
    </citation>
    <scope>NUCLEOTIDE SEQUENCE</scope>
    <source>
        <strain evidence="1">RS5133</strain>
    </source>
</reference>
<accession>A0AAV5VDR9</accession>
<dbReference type="EMBL" id="BTSY01000002">
    <property type="protein sequence ID" value="GMT16065.1"/>
    <property type="molecule type" value="Genomic_DNA"/>
</dbReference>
<organism evidence="1 2">
    <name type="scientific">Pristionchus fissidentatus</name>
    <dbReference type="NCBI Taxonomy" id="1538716"/>
    <lineage>
        <taxon>Eukaryota</taxon>
        <taxon>Metazoa</taxon>
        <taxon>Ecdysozoa</taxon>
        <taxon>Nematoda</taxon>
        <taxon>Chromadorea</taxon>
        <taxon>Rhabditida</taxon>
        <taxon>Rhabditina</taxon>
        <taxon>Diplogasteromorpha</taxon>
        <taxon>Diplogasteroidea</taxon>
        <taxon>Neodiplogasteridae</taxon>
        <taxon>Pristionchus</taxon>
    </lineage>
</organism>
<sequence length="80" mass="9313">DQRTNLQFGDFWAVSVHVGGRTRCRCARSTGDASRRAERVQRVDIRQFDEHARDHYSIGFFRNYSVTISNCKTKMGVPYQ</sequence>
<evidence type="ECO:0000313" key="1">
    <source>
        <dbReference type="EMBL" id="GMT16065.1"/>
    </source>
</evidence>
<keyword evidence="2" id="KW-1185">Reference proteome</keyword>
<gene>
    <name evidence="1" type="ORF">PFISCL1PPCAC_7362</name>
</gene>
<protein>
    <submittedName>
        <fullName evidence="1">Uncharacterized protein</fullName>
    </submittedName>
</protein>
<proteinExistence type="predicted"/>
<evidence type="ECO:0000313" key="2">
    <source>
        <dbReference type="Proteomes" id="UP001432322"/>
    </source>
</evidence>
<comment type="caution">
    <text evidence="1">The sequence shown here is derived from an EMBL/GenBank/DDBJ whole genome shotgun (WGS) entry which is preliminary data.</text>
</comment>
<feature type="non-terminal residue" evidence="1">
    <location>
        <position position="1"/>
    </location>
</feature>
<dbReference type="Proteomes" id="UP001432322">
    <property type="component" value="Unassembled WGS sequence"/>
</dbReference>
<dbReference type="AlphaFoldDB" id="A0AAV5VDR9"/>